<dbReference type="GeneID" id="34580567"/>
<accession>A0A1F5L770</accession>
<dbReference type="Proteomes" id="UP000177622">
    <property type="component" value="Unassembled WGS sequence"/>
</dbReference>
<gene>
    <name evidence="1" type="ORF">PENARI_c025G06934</name>
</gene>
<proteinExistence type="predicted"/>
<keyword evidence="2" id="KW-1185">Reference proteome</keyword>
<sequence>MTARLSRSLPQVNRRVFAGLSSRAIPRVANVNASARAGLVAHRNTWNLAPWTCRVTQANIARYSHTDSGSSVQPNPSIFDVTPYRGSSITEKHWMSQDLPVVATLIEPQAILHFIEFIMHGILPNGKKTNLALPNSDEFPLFMAPSSQWAPAPFNKAALSTVQKAIEQITGPEDLSGLCHIGQNIHFLKSCLWGGLAPVPASRWREKDLNHPDNFTIAHEYLTSVIAVFEYLNIPQIRTNMCDTFNKISGDFGEMQDALNARRKAQGNLSPELNLVALWEQFIRALYEVMTSTAHSWVLARVAELRERTSDSFSAIPADNPEGPEMKIFSQRWTDLIAVTSMADFNIWISMDGYNGYDAPSEIIAGLHNPNLEDQDKNYGFSKLLFDRLAKCIEAQNEAATVQGPSATQSDAARRERLSISTVVQNELREKIRGRVPSPQPPVQPWIQQLLRAQEASLDMHPRESHDCGFGLAIYRAAHKFSDEQWERLQRDLEAHLSAWSDDVQRADELKPLLKLHWFDCKELGIDITNPITAARRHYQQIRSLDEWNHKIAPSVFLLIDYMGVNSYLDDKFYASFTKDKSFLNGDFQGHVLAVGADFDDSATANESADRIANEDPQDEGFKYPGHMRILGNLVWSELYPMLMLQSVELEDLWRQAREHPMKIYTGPTVPSQVEPWKEWNATKTFMMDSFVEFLKQKNPTLAGKVEGLRKEGSL</sequence>
<name>A0A1F5L770_PENAI</name>
<dbReference type="OrthoDB" id="3437405at2759"/>
<organism evidence="1 2">
    <name type="scientific">Penicillium arizonense</name>
    <dbReference type="NCBI Taxonomy" id="1835702"/>
    <lineage>
        <taxon>Eukaryota</taxon>
        <taxon>Fungi</taxon>
        <taxon>Dikarya</taxon>
        <taxon>Ascomycota</taxon>
        <taxon>Pezizomycotina</taxon>
        <taxon>Eurotiomycetes</taxon>
        <taxon>Eurotiomycetidae</taxon>
        <taxon>Eurotiales</taxon>
        <taxon>Aspergillaceae</taxon>
        <taxon>Penicillium</taxon>
    </lineage>
</organism>
<dbReference type="EMBL" id="LXJU01000025">
    <property type="protein sequence ID" value="OGE48830.1"/>
    <property type="molecule type" value="Genomic_DNA"/>
</dbReference>
<reference evidence="1 2" key="1">
    <citation type="journal article" date="2016" name="Sci. Rep.">
        <title>Penicillium arizonense, a new, genome sequenced fungal species, reveals a high chemical diversity in secreted metabolites.</title>
        <authorList>
            <person name="Grijseels S."/>
            <person name="Nielsen J.C."/>
            <person name="Randelovic M."/>
            <person name="Nielsen J."/>
            <person name="Nielsen K.F."/>
            <person name="Workman M."/>
            <person name="Frisvad J.C."/>
        </authorList>
    </citation>
    <scope>NUCLEOTIDE SEQUENCE [LARGE SCALE GENOMIC DNA]</scope>
    <source>
        <strain evidence="1 2">CBS 141311</strain>
    </source>
</reference>
<evidence type="ECO:0000313" key="2">
    <source>
        <dbReference type="Proteomes" id="UP000177622"/>
    </source>
</evidence>
<dbReference type="RefSeq" id="XP_022484284.1">
    <property type="nucleotide sequence ID" value="XM_022635833.1"/>
</dbReference>
<comment type="caution">
    <text evidence="1">The sequence shown here is derived from an EMBL/GenBank/DDBJ whole genome shotgun (WGS) entry which is preliminary data.</text>
</comment>
<dbReference type="AlphaFoldDB" id="A0A1F5L770"/>
<evidence type="ECO:0000313" key="1">
    <source>
        <dbReference type="EMBL" id="OGE48830.1"/>
    </source>
</evidence>
<dbReference type="STRING" id="1835702.A0A1F5L770"/>
<protein>
    <submittedName>
        <fullName evidence="1">Uncharacterized protein</fullName>
    </submittedName>
</protein>